<dbReference type="EMBL" id="FNSD01000001">
    <property type="protein sequence ID" value="SEB64354.1"/>
    <property type="molecule type" value="Genomic_DNA"/>
</dbReference>
<dbReference type="InterPro" id="IPR006016">
    <property type="entry name" value="UspA"/>
</dbReference>
<evidence type="ECO:0000313" key="3">
    <source>
        <dbReference type="EMBL" id="SEB64354.1"/>
    </source>
</evidence>
<name>A0A1H4L0Q9_9BACT</name>
<sequence>MQSSQRSESLSMLPRPHGLEIGKILVALDFDNQALKVLEAALCIARTFRSEVFLVHAVPAHSNDDTLVKEDACFRESCIQAAIRKLKEAVAARPSLNSLTHHEVAATGSPFNLIQKLVASEKIDLIIVGSHGAMGLERIAIGSFAEGLVRRANCPTLVVGPHAVISGDLFRKVLLATDLGKSCVSATAFAAALAMHSQGELYSLHVISRKNVPILAQSPATEEQFARHSMRTSLPPDLTSQCSVGLLAKHGVAEEIIVDTATEYAAGVIVTGVSEGMLHDEHAPWSTFGAIVREARCPVLAIPNGAYLRTSDSGVSDTLLAHSGH</sequence>
<reference evidence="3 4" key="1">
    <citation type="submission" date="2016-10" db="EMBL/GenBank/DDBJ databases">
        <authorList>
            <person name="de Groot N.N."/>
        </authorList>
    </citation>
    <scope>NUCLEOTIDE SEQUENCE [LARGE SCALE GENOMIC DNA]</scope>
    <source>
        <strain evidence="3 4">AB35.6</strain>
    </source>
</reference>
<dbReference type="AlphaFoldDB" id="A0A1H4L0Q9"/>
<evidence type="ECO:0000256" key="1">
    <source>
        <dbReference type="ARBA" id="ARBA00008791"/>
    </source>
</evidence>
<dbReference type="Gene3D" id="3.40.50.620">
    <property type="entry name" value="HUPs"/>
    <property type="match status" value="2"/>
</dbReference>
<dbReference type="Proteomes" id="UP000182409">
    <property type="component" value="Unassembled WGS sequence"/>
</dbReference>
<feature type="domain" description="UspA" evidence="2">
    <location>
        <begin position="170"/>
        <end position="303"/>
    </location>
</feature>
<dbReference type="Pfam" id="PF00582">
    <property type="entry name" value="Usp"/>
    <property type="match status" value="2"/>
</dbReference>
<gene>
    <name evidence="3" type="ORF">SAMN05443244_1429</name>
</gene>
<dbReference type="RefSeq" id="WP_074652963.1">
    <property type="nucleotide sequence ID" value="NZ_FNSD01000001.1"/>
</dbReference>
<dbReference type="PANTHER" id="PTHR46268">
    <property type="entry name" value="STRESS RESPONSE PROTEIN NHAX"/>
    <property type="match status" value="1"/>
</dbReference>
<proteinExistence type="inferred from homology"/>
<dbReference type="PRINTS" id="PR01438">
    <property type="entry name" value="UNVRSLSTRESS"/>
</dbReference>
<evidence type="ECO:0000313" key="4">
    <source>
        <dbReference type="Proteomes" id="UP000182409"/>
    </source>
</evidence>
<comment type="similarity">
    <text evidence="1">Belongs to the universal stress protein A family.</text>
</comment>
<accession>A0A1H4L0Q9</accession>
<dbReference type="CDD" id="cd00293">
    <property type="entry name" value="USP-like"/>
    <property type="match status" value="1"/>
</dbReference>
<evidence type="ECO:0000259" key="2">
    <source>
        <dbReference type="Pfam" id="PF00582"/>
    </source>
</evidence>
<dbReference type="InterPro" id="IPR006015">
    <property type="entry name" value="Universal_stress_UspA"/>
</dbReference>
<organism evidence="3 4">
    <name type="scientific">Terriglobus roseus</name>
    <dbReference type="NCBI Taxonomy" id="392734"/>
    <lineage>
        <taxon>Bacteria</taxon>
        <taxon>Pseudomonadati</taxon>
        <taxon>Acidobacteriota</taxon>
        <taxon>Terriglobia</taxon>
        <taxon>Terriglobales</taxon>
        <taxon>Acidobacteriaceae</taxon>
        <taxon>Terriglobus</taxon>
    </lineage>
</organism>
<protein>
    <submittedName>
        <fullName evidence="3">Nucleotide-binding universal stress protein, UspA family</fullName>
    </submittedName>
</protein>
<dbReference type="PANTHER" id="PTHR46268:SF6">
    <property type="entry name" value="UNIVERSAL STRESS PROTEIN UP12"/>
    <property type="match status" value="1"/>
</dbReference>
<feature type="domain" description="UspA" evidence="2">
    <location>
        <begin position="22"/>
        <end position="159"/>
    </location>
</feature>
<dbReference type="SUPFAM" id="SSF52402">
    <property type="entry name" value="Adenine nucleotide alpha hydrolases-like"/>
    <property type="match status" value="2"/>
</dbReference>
<dbReference type="InterPro" id="IPR014729">
    <property type="entry name" value="Rossmann-like_a/b/a_fold"/>
</dbReference>